<evidence type="ECO:0000259" key="5">
    <source>
        <dbReference type="PROSITE" id="PS01124"/>
    </source>
</evidence>
<dbReference type="Proteomes" id="UP001229346">
    <property type="component" value="Unassembled WGS sequence"/>
</dbReference>
<dbReference type="InterPro" id="IPR018062">
    <property type="entry name" value="HTH_AraC-typ_CS"/>
</dbReference>
<evidence type="ECO:0000313" key="8">
    <source>
        <dbReference type="Proteomes" id="UP001229346"/>
    </source>
</evidence>
<dbReference type="PROSITE" id="PS50110">
    <property type="entry name" value="RESPONSE_REGULATORY"/>
    <property type="match status" value="1"/>
</dbReference>
<evidence type="ECO:0000256" key="3">
    <source>
        <dbReference type="ARBA" id="ARBA00023163"/>
    </source>
</evidence>
<accession>A0ABT9UAE7</accession>
<protein>
    <submittedName>
        <fullName evidence="7">Two-component system response regulator YesN</fullName>
    </submittedName>
</protein>
<feature type="domain" description="HTH araC/xylS-type" evidence="5">
    <location>
        <begin position="432"/>
        <end position="530"/>
    </location>
</feature>
<keyword evidence="3" id="KW-0804">Transcription</keyword>
<evidence type="ECO:0000313" key="7">
    <source>
        <dbReference type="EMBL" id="MDQ0115164.1"/>
    </source>
</evidence>
<dbReference type="PANTHER" id="PTHR43280:SF10">
    <property type="entry name" value="REGULATORY PROTEIN POCR"/>
    <property type="match status" value="1"/>
</dbReference>
<dbReference type="InterPro" id="IPR018060">
    <property type="entry name" value="HTH_AraC"/>
</dbReference>
<feature type="modified residue" description="4-aspartylphosphate" evidence="4">
    <location>
        <position position="56"/>
    </location>
</feature>
<comment type="caution">
    <text evidence="7">The sequence shown here is derived from an EMBL/GenBank/DDBJ whole genome shotgun (WGS) entry which is preliminary data.</text>
</comment>
<evidence type="ECO:0000256" key="2">
    <source>
        <dbReference type="ARBA" id="ARBA00023125"/>
    </source>
</evidence>
<keyword evidence="2" id="KW-0238">DNA-binding</keyword>
<dbReference type="SUPFAM" id="SSF46689">
    <property type="entry name" value="Homeodomain-like"/>
    <property type="match status" value="2"/>
</dbReference>
<organism evidence="7 8">
    <name type="scientific">Paenibacillus harenae</name>
    <dbReference type="NCBI Taxonomy" id="306543"/>
    <lineage>
        <taxon>Bacteria</taxon>
        <taxon>Bacillati</taxon>
        <taxon>Bacillota</taxon>
        <taxon>Bacilli</taxon>
        <taxon>Bacillales</taxon>
        <taxon>Paenibacillaceae</taxon>
        <taxon>Paenibacillus</taxon>
    </lineage>
</organism>
<dbReference type="RefSeq" id="WP_307206580.1">
    <property type="nucleotide sequence ID" value="NZ_JAUSSU010000010.1"/>
</dbReference>
<dbReference type="InterPro" id="IPR009057">
    <property type="entry name" value="Homeodomain-like_sf"/>
</dbReference>
<feature type="domain" description="Response regulatory" evidence="6">
    <location>
        <begin position="3"/>
        <end position="121"/>
    </location>
</feature>
<dbReference type="SMART" id="SM00448">
    <property type="entry name" value="REC"/>
    <property type="match status" value="1"/>
</dbReference>
<dbReference type="Pfam" id="PF12833">
    <property type="entry name" value="HTH_18"/>
    <property type="match status" value="1"/>
</dbReference>
<evidence type="ECO:0000256" key="1">
    <source>
        <dbReference type="ARBA" id="ARBA00023015"/>
    </source>
</evidence>
<dbReference type="SUPFAM" id="SSF52172">
    <property type="entry name" value="CheY-like"/>
    <property type="match status" value="1"/>
</dbReference>
<dbReference type="PANTHER" id="PTHR43280">
    <property type="entry name" value="ARAC-FAMILY TRANSCRIPTIONAL REGULATOR"/>
    <property type="match status" value="1"/>
</dbReference>
<keyword evidence="1" id="KW-0805">Transcription regulation</keyword>
<sequence>MTRLLLVDDEVHALEGIKAAVNWGRLGVTEVLTAFDIHQAKEFFTETVPVDVMLCDNEMPLGSGLELLGWVRERSPDTESIFLTCHADFHYAKQAIQLGSFDYLLKPVPIPELENVIAKAIDKKKQESKKSEYSQYGQYWIQHQPLLVERFWLDILNRSIPARPESIRQAAEERNIPFAEQMIFVPVLIEVKRWHKSFTVRDEKILEYALRNSAEELLLRLGSYGQLLPLNKGSLLAILSFEQWTEVEASRLRQNSDAFIRSCRQYFYCDLNVYVGLITRAHEMPSVVDRLQALDRNNVALDNKVLYLDGKQEARMIPFSEPELKDWAVLLREGDKEKLVSEITRYLEGPSIASGLDAKRLHHFHQDILQLVYSSLQSKGIQAHQLFSDDTSVEMSLRASRSVRDMIVWANHIIARSIEYMRAVERSETVVDRVAAYVVSQMDKSITRDEIAKHVYLNPDYLDRIFKKETGLSVTEFVYRERMTVAQRLLSNTNLPVHVIAIQVGFTNFSHFSRMFKKHTNCNPLEYRREEQTK</sequence>
<dbReference type="SMART" id="SM00342">
    <property type="entry name" value="HTH_ARAC"/>
    <property type="match status" value="1"/>
</dbReference>
<dbReference type="InterPro" id="IPR011006">
    <property type="entry name" value="CheY-like_superfamily"/>
</dbReference>
<name>A0ABT9UAE7_PAEHA</name>
<evidence type="ECO:0000256" key="4">
    <source>
        <dbReference type="PROSITE-ProRule" id="PRU00169"/>
    </source>
</evidence>
<keyword evidence="4" id="KW-0597">Phosphoprotein</keyword>
<dbReference type="EMBL" id="JAUSSU010000010">
    <property type="protein sequence ID" value="MDQ0115164.1"/>
    <property type="molecule type" value="Genomic_DNA"/>
</dbReference>
<dbReference type="InterPro" id="IPR001789">
    <property type="entry name" value="Sig_transdc_resp-reg_receiver"/>
</dbReference>
<gene>
    <name evidence="7" type="ORF">J2T15_004622</name>
</gene>
<dbReference type="Gene3D" id="1.10.10.60">
    <property type="entry name" value="Homeodomain-like"/>
    <property type="match status" value="2"/>
</dbReference>
<dbReference type="PROSITE" id="PS00041">
    <property type="entry name" value="HTH_ARAC_FAMILY_1"/>
    <property type="match status" value="1"/>
</dbReference>
<dbReference type="Gene3D" id="3.40.50.2300">
    <property type="match status" value="1"/>
</dbReference>
<reference evidence="7 8" key="1">
    <citation type="submission" date="2023-07" db="EMBL/GenBank/DDBJ databases">
        <title>Sorghum-associated microbial communities from plants grown in Nebraska, USA.</title>
        <authorList>
            <person name="Schachtman D."/>
        </authorList>
    </citation>
    <scope>NUCLEOTIDE SEQUENCE [LARGE SCALE GENOMIC DNA]</scope>
    <source>
        <strain evidence="7 8">CC482</strain>
    </source>
</reference>
<dbReference type="CDD" id="cd17536">
    <property type="entry name" value="REC_YesN-like"/>
    <property type="match status" value="1"/>
</dbReference>
<proteinExistence type="predicted"/>
<keyword evidence="8" id="KW-1185">Reference proteome</keyword>
<dbReference type="PROSITE" id="PS01124">
    <property type="entry name" value="HTH_ARAC_FAMILY_2"/>
    <property type="match status" value="1"/>
</dbReference>
<evidence type="ECO:0000259" key="6">
    <source>
        <dbReference type="PROSITE" id="PS50110"/>
    </source>
</evidence>
<dbReference type="Pfam" id="PF00072">
    <property type="entry name" value="Response_reg"/>
    <property type="match status" value="1"/>
</dbReference>